<evidence type="ECO:0000256" key="5">
    <source>
        <dbReference type="ARBA" id="ARBA00023002"/>
    </source>
</evidence>
<evidence type="ECO:0000256" key="3">
    <source>
        <dbReference type="ARBA" id="ARBA00022617"/>
    </source>
</evidence>
<evidence type="ECO:0000256" key="2">
    <source>
        <dbReference type="ARBA" id="ARBA00010617"/>
    </source>
</evidence>
<dbReference type="FunFam" id="1.10.630.10:FF:000043">
    <property type="entry name" value="Cytochrome P450 99A2"/>
    <property type="match status" value="1"/>
</dbReference>
<keyword evidence="4 8" id="KW-0479">Metal-binding</keyword>
<keyword evidence="11" id="KW-1185">Reference proteome</keyword>
<evidence type="ECO:0000313" key="11">
    <source>
        <dbReference type="Proteomes" id="UP001157006"/>
    </source>
</evidence>
<keyword evidence="6 8" id="KW-0408">Iron</keyword>
<dbReference type="PROSITE" id="PS00086">
    <property type="entry name" value="CYTOCHROME_P450"/>
    <property type="match status" value="1"/>
</dbReference>
<dbReference type="InterPro" id="IPR036396">
    <property type="entry name" value="Cyt_P450_sf"/>
</dbReference>
<evidence type="ECO:0008006" key="12">
    <source>
        <dbReference type="Google" id="ProtNLM"/>
    </source>
</evidence>
<dbReference type="GO" id="GO:0004497">
    <property type="term" value="F:monooxygenase activity"/>
    <property type="evidence" value="ECO:0007669"/>
    <property type="project" value="UniProtKB-KW"/>
</dbReference>
<comment type="cofactor">
    <cofactor evidence="1 8">
        <name>heme</name>
        <dbReference type="ChEBI" id="CHEBI:30413"/>
    </cofactor>
</comment>
<evidence type="ECO:0000256" key="8">
    <source>
        <dbReference type="PIRSR" id="PIRSR602401-1"/>
    </source>
</evidence>
<evidence type="ECO:0000256" key="7">
    <source>
        <dbReference type="ARBA" id="ARBA00023033"/>
    </source>
</evidence>
<evidence type="ECO:0000256" key="9">
    <source>
        <dbReference type="RuleBase" id="RU000461"/>
    </source>
</evidence>
<dbReference type="Pfam" id="PF00067">
    <property type="entry name" value="p450"/>
    <property type="match status" value="1"/>
</dbReference>
<dbReference type="SUPFAM" id="SSF48264">
    <property type="entry name" value="Cytochrome P450"/>
    <property type="match status" value="1"/>
</dbReference>
<evidence type="ECO:0000256" key="4">
    <source>
        <dbReference type="ARBA" id="ARBA00022723"/>
    </source>
</evidence>
<dbReference type="GO" id="GO:0020037">
    <property type="term" value="F:heme binding"/>
    <property type="evidence" value="ECO:0007669"/>
    <property type="project" value="InterPro"/>
</dbReference>
<evidence type="ECO:0000256" key="1">
    <source>
        <dbReference type="ARBA" id="ARBA00001971"/>
    </source>
</evidence>
<dbReference type="PANTHER" id="PTHR47955">
    <property type="entry name" value="CYTOCHROME P450 FAMILY 71 PROTEIN"/>
    <property type="match status" value="1"/>
</dbReference>
<proteinExistence type="inferred from homology"/>
<comment type="similarity">
    <text evidence="2 9">Belongs to the cytochrome P450 family.</text>
</comment>
<gene>
    <name evidence="10" type="ORF">VFH_I278400</name>
</gene>
<sequence>MELHSNFSNFTLMVSFLFLLILFKIVTRWSTSKNSNSNLPPGPWTLPFIGNIHQIISSPLPHHSFKILAEKYGPLMHLKLGEVPYIIVSSPEMAKEIMKTHDLTCCDRPNLMLSTIFSYNATDMIFSIHGEHWRQLRKICAIELFSAKRVQSFKCIREEEVSDLVKSIAASEGSVVNLTQKISDVTHGIVARAAFGKKNKHAQAFKSAIDEIVSLMGGFCIADLYPSIKMFQRTSTAKKKFEKLHREIDMIMQDIVDDHKNIHREVSKDEDLVDALLKIQQENENSQHRVTDVNVKSIILDIFGAGTETTSGIKSWCMSEMVKNPKVMEEAQAEVRRVFDKKGYVDETEIHKLIYLNSVIKETLRLHPIVPMLVPRESKERCQINGYEIPAKTRFMVNAWAIGRDPRYWVEAESFKPERFLNSPIDFKGTDFEFIPFGAGRRICPGIAFALPSIELTIAQLLYNFNWKLPNNMKNEELDMTESFGISARIKHDLCLIPIVRRL</sequence>
<dbReference type="InterPro" id="IPR001128">
    <property type="entry name" value="Cyt_P450"/>
</dbReference>
<organism evidence="10 11">
    <name type="scientific">Vicia faba</name>
    <name type="common">Broad bean</name>
    <name type="synonym">Faba vulgaris</name>
    <dbReference type="NCBI Taxonomy" id="3906"/>
    <lineage>
        <taxon>Eukaryota</taxon>
        <taxon>Viridiplantae</taxon>
        <taxon>Streptophyta</taxon>
        <taxon>Embryophyta</taxon>
        <taxon>Tracheophyta</taxon>
        <taxon>Spermatophyta</taxon>
        <taxon>Magnoliopsida</taxon>
        <taxon>eudicotyledons</taxon>
        <taxon>Gunneridae</taxon>
        <taxon>Pentapetalae</taxon>
        <taxon>rosids</taxon>
        <taxon>fabids</taxon>
        <taxon>Fabales</taxon>
        <taxon>Fabaceae</taxon>
        <taxon>Papilionoideae</taxon>
        <taxon>50 kb inversion clade</taxon>
        <taxon>NPAAA clade</taxon>
        <taxon>Hologalegina</taxon>
        <taxon>IRL clade</taxon>
        <taxon>Fabeae</taxon>
        <taxon>Vicia</taxon>
    </lineage>
</organism>
<dbReference type="EMBL" id="OX451736">
    <property type="protein sequence ID" value="CAI8586962.1"/>
    <property type="molecule type" value="Genomic_DNA"/>
</dbReference>
<feature type="binding site" description="axial binding residue" evidence="8">
    <location>
        <position position="444"/>
    </location>
    <ligand>
        <name>heme</name>
        <dbReference type="ChEBI" id="CHEBI:30413"/>
    </ligand>
    <ligandPart>
        <name>Fe</name>
        <dbReference type="ChEBI" id="CHEBI:18248"/>
    </ligandPart>
</feature>
<dbReference type="PRINTS" id="PR00463">
    <property type="entry name" value="EP450I"/>
</dbReference>
<keyword evidence="3 8" id="KW-0349">Heme</keyword>
<accession>A0AAV0YQY7</accession>
<name>A0AAV0YQY7_VICFA</name>
<dbReference type="CDD" id="cd11072">
    <property type="entry name" value="CYP71-like"/>
    <property type="match status" value="1"/>
</dbReference>
<dbReference type="GO" id="GO:0005506">
    <property type="term" value="F:iron ion binding"/>
    <property type="evidence" value="ECO:0007669"/>
    <property type="project" value="InterPro"/>
</dbReference>
<dbReference type="AlphaFoldDB" id="A0AAV0YQY7"/>
<dbReference type="GO" id="GO:0016705">
    <property type="term" value="F:oxidoreductase activity, acting on paired donors, with incorporation or reduction of molecular oxygen"/>
    <property type="evidence" value="ECO:0007669"/>
    <property type="project" value="InterPro"/>
</dbReference>
<dbReference type="InterPro" id="IPR017972">
    <property type="entry name" value="Cyt_P450_CS"/>
</dbReference>
<dbReference type="PRINTS" id="PR00385">
    <property type="entry name" value="P450"/>
</dbReference>
<evidence type="ECO:0000313" key="10">
    <source>
        <dbReference type="EMBL" id="CAI8586962.1"/>
    </source>
</evidence>
<dbReference type="Gene3D" id="1.10.630.10">
    <property type="entry name" value="Cytochrome P450"/>
    <property type="match status" value="1"/>
</dbReference>
<keyword evidence="5 9" id="KW-0560">Oxidoreductase</keyword>
<protein>
    <recommendedName>
        <fullName evidence="12">Cytochrome P450</fullName>
    </recommendedName>
</protein>
<dbReference type="Proteomes" id="UP001157006">
    <property type="component" value="Chromosome 1L"/>
</dbReference>
<keyword evidence="7 9" id="KW-0503">Monooxygenase</keyword>
<dbReference type="InterPro" id="IPR002401">
    <property type="entry name" value="Cyt_P450_E_grp-I"/>
</dbReference>
<dbReference type="PANTHER" id="PTHR47955:SF8">
    <property type="entry name" value="CYTOCHROME P450 71D11-LIKE"/>
    <property type="match status" value="1"/>
</dbReference>
<evidence type="ECO:0000256" key="6">
    <source>
        <dbReference type="ARBA" id="ARBA00023004"/>
    </source>
</evidence>
<reference evidence="10 11" key="1">
    <citation type="submission" date="2023-01" db="EMBL/GenBank/DDBJ databases">
        <authorList>
            <person name="Kreplak J."/>
        </authorList>
    </citation>
    <scope>NUCLEOTIDE SEQUENCE [LARGE SCALE GENOMIC DNA]</scope>
</reference>